<evidence type="ECO:0000313" key="2">
    <source>
        <dbReference type="Proteomes" id="UP000224567"/>
    </source>
</evidence>
<sequence length="183" mass="19886">MGKDKSCTLAPIEGLLINLLPTPPSMLADVAIITIQCALGVKSCKSQKAKGHFCEVSDDNGKVDRNVGFKKRSINKLSKNQDLLGEATGRTKGLQKQIHEGLVQSGQYLPSAELHAIPISGIGDQVRVCWSGELWLVRSSRCNDKTRDLQVVTCVESLPGVVARRRVPLGDNDDTRCLADHVK</sequence>
<name>A0A2G2X3H5_CAPBA</name>
<reference evidence="2" key="2">
    <citation type="journal article" date="2017" name="J. Anim. Genet.">
        <title>Multiple reference genome sequences of hot pepper reveal the massive evolution of plant disease resistance genes by retroduplication.</title>
        <authorList>
            <person name="Kim S."/>
            <person name="Park J."/>
            <person name="Yeom S.-I."/>
            <person name="Kim Y.-M."/>
            <person name="Seo E."/>
            <person name="Kim K.-T."/>
            <person name="Kim M.-S."/>
            <person name="Lee J.M."/>
            <person name="Cheong K."/>
            <person name="Shin H.-S."/>
            <person name="Kim S.-B."/>
            <person name="Han K."/>
            <person name="Lee J."/>
            <person name="Park M."/>
            <person name="Lee H.-A."/>
            <person name="Lee H.-Y."/>
            <person name="Lee Y."/>
            <person name="Oh S."/>
            <person name="Lee J.H."/>
            <person name="Choi E."/>
            <person name="Choi E."/>
            <person name="Lee S.E."/>
            <person name="Jeon J."/>
            <person name="Kim H."/>
            <person name="Choi G."/>
            <person name="Song H."/>
            <person name="Lee J."/>
            <person name="Lee S.-C."/>
            <person name="Kwon J.-K."/>
            <person name="Lee H.-Y."/>
            <person name="Koo N."/>
            <person name="Hong Y."/>
            <person name="Kim R.W."/>
            <person name="Kang W.-H."/>
            <person name="Huh J.H."/>
            <person name="Kang B.-C."/>
            <person name="Yang T.-J."/>
            <person name="Lee Y.-H."/>
            <person name="Bennetzen J.L."/>
            <person name="Choi D."/>
        </authorList>
    </citation>
    <scope>NUCLEOTIDE SEQUENCE [LARGE SCALE GENOMIC DNA]</scope>
    <source>
        <strain evidence="2">cv. PBC81</strain>
    </source>
</reference>
<evidence type="ECO:0000313" key="1">
    <source>
        <dbReference type="EMBL" id="PHT52042.1"/>
    </source>
</evidence>
<dbReference type="AlphaFoldDB" id="A0A2G2X3H5"/>
<comment type="caution">
    <text evidence="1">The sequence shown here is derived from an EMBL/GenBank/DDBJ whole genome shotgun (WGS) entry which is preliminary data.</text>
</comment>
<keyword evidence="2" id="KW-1185">Reference proteome</keyword>
<accession>A0A2G2X3H5</accession>
<dbReference type="EMBL" id="MLFT02000003">
    <property type="protein sequence ID" value="PHT52042.1"/>
    <property type="molecule type" value="Genomic_DNA"/>
</dbReference>
<proteinExistence type="predicted"/>
<reference evidence="1 2" key="1">
    <citation type="journal article" date="2017" name="Genome Biol.">
        <title>New reference genome sequences of hot pepper reveal the massive evolution of plant disease-resistance genes by retroduplication.</title>
        <authorList>
            <person name="Kim S."/>
            <person name="Park J."/>
            <person name="Yeom S.I."/>
            <person name="Kim Y.M."/>
            <person name="Seo E."/>
            <person name="Kim K.T."/>
            <person name="Kim M.S."/>
            <person name="Lee J.M."/>
            <person name="Cheong K."/>
            <person name="Shin H.S."/>
            <person name="Kim S.B."/>
            <person name="Han K."/>
            <person name="Lee J."/>
            <person name="Park M."/>
            <person name="Lee H.A."/>
            <person name="Lee H.Y."/>
            <person name="Lee Y."/>
            <person name="Oh S."/>
            <person name="Lee J.H."/>
            <person name="Choi E."/>
            <person name="Choi E."/>
            <person name="Lee S.E."/>
            <person name="Jeon J."/>
            <person name="Kim H."/>
            <person name="Choi G."/>
            <person name="Song H."/>
            <person name="Lee J."/>
            <person name="Lee S.C."/>
            <person name="Kwon J.K."/>
            <person name="Lee H.Y."/>
            <person name="Koo N."/>
            <person name="Hong Y."/>
            <person name="Kim R.W."/>
            <person name="Kang W.H."/>
            <person name="Huh J.H."/>
            <person name="Kang B.C."/>
            <person name="Yang T.J."/>
            <person name="Lee Y.H."/>
            <person name="Bennetzen J.L."/>
            <person name="Choi D."/>
        </authorList>
    </citation>
    <scope>NUCLEOTIDE SEQUENCE [LARGE SCALE GENOMIC DNA]</scope>
    <source>
        <strain evidence="2">cv. PBC81</strain>
    </source>
</reference>
<gene>
    <name evidence="1" type="ORF">CQW23_06504</name>
</gene>
<protein>
    <submittedName>
        <fullName evidence="1">Uncharacterized protein</fullName>
    </submittedName>
</protein>
<organism evidence="1 2">
    <name type="scientific">Capsicum baccatum</name>
    <name type="common">Peruvian pepper</name>
    <dbReference type="NCBI Taxonomy" id="33114"/>
    <lineage>
        <taxon>Eukaryota</taxon>
        <taxon>Viridiplantae</taxon>
        <taxon>Streptophyta</taxon>
        <taxon>Embryophyta</taxon>
        <taxon>Tracheophyta</taxon>
        <taxon>Spermatophyta</taxon>
        <taxon>Magnoliopsida</taxon>
        <taxon>eudicotyledons</taxon>
        <taxon>Gunneridae</taxon>
        <taxon>Pentapetalae</taxon>
        <taxon>asterids</taxon>
        <taxon>lamiids</taxon>
        <taxon>Solanales</taxon>
        <taxon>Solanaceae</taxon>
        <taxon>Solanoideae</taxon>
        <taxon>Capsiceae</taxon>
        <taxon>Capsicum</taxon>
    </lineage>
</organism>
<dbReference type="Proteomes" id="UP000224567">
    <property type="component" value="Unassembled WGS sequence"/>
</dbReference>